<dbReference type="SMART" id="SM00054">
    <property type="entry name" value="EFh"/>
    <property type="match status" value="1"/>
</dbReference>
<keyword evidence="3" id="KW-0106">Calcium</keyword>
<sequence>QRRTAGKSGSARERRAGGRAGGGGGGVSQAGATRGGAGRGQAGTRSLASSPELASPLPGHSFGASFHSEARYAGKDGNSSKLSKTEFLTFMNRELAAFTKNQKDPGVLDRMMKKLDLNADGQLDFQEFLNLIGGLAIACHESFLKSAHSQK</sequence>
<dbReference type="Pfam" id="PF00036">
    <property type="entry name" value="EF-hand_1"/>
    <property type="match status" value="1"/>
</dbReference>
<evidence type="ECO:0000256" key="3">
    <source>
        <dbReference type="ARBA" id="ARBA00022837"/>
    </source>
</evidence>
<evidence type="ECO:0000256" key="4">
    <source>
        <dbReference type="SAM" id="MobiDB-lite"/>
    </source>
</evidence>
<dbReference type="InterPro" id="IPR002048">
    <property type="entry name" value="EF_hand_dom"/>
</dbReference>
<dbReference type="GO" id="GO:0048306">
    <property type="term" value="F:calcium-dependent protein binding"/>
    <property type="evidence" value="ECO:0007669"/>
    <property type="project" value="TreeGrafter"/>
</dbReference>
<dbReference type="GeneTree" id="ENSGT00940000154172"/>
<name>A0A9L0JRH7_EQUAS</name>
<proteinExistence type="inferred from homology"/>
<dbReference type="SUPFAM" id="SSF47473">
    <property type="entry name" value="EF-hand"/>
    <property type="match status" value="1"/>
</dbReference>
<dbReference type="InterPro" id="IPR013787">
    <property type="entry name" value="S100_Ca-bd_sub"/>
</dbReference>
<dbReference type="Proteomes" id="UP000694387">
    <property type="component" value="Chromosome 25"/>
</dbReference>
<evidence type="ECO:0000313" key="7">
    <source>
        <dbReference type="Proteomes" id="UP000694387"/>
    </source>
</evidence>
<protein>
    <recommendedName>
        <fullName evidence="5">EF-hand domain-containing protein</fullName>
    </recommendedName>
</protein>
<dbReference type="InterPro" id="IPR001751">
    <property type="entry name" value="S100/CaBP7/8-like_CS"/>
</dbReference>
<dbReference type="PROSITE" id="PS00018">
    <property type="entry name" value="EF_HAND_1"/>
    <property type="match status" value="1"/>
</dbReference>
<feature type="domain" description="EF-hand" evidence="5">
    <location>
        <begin position="103"/>
        <end position="138"/>
    </location>
</feature>
<accession>A0A9L0JRH7</accession>
<comment type="similarity">
    <text evidence="1">Belongs to the S-100 family.</text>
</comment>
<dbReference type="Ensembl" id="ENSEAST00005058908.1">
    <property type="protein sequence ID" value="ENSEASP00005052587.1"/>
    <property type="gene ID" value="ENSEASG00005005188.2"/>
</dbReference>
<dbReference type="AlphaFoldDB" id="A0A9L0JRH7"/>
<evidence type="ECO:0000313" key="6">
    <source>
        <dbReference type="Ensembl" id="ENSEASP00005052587.1"/>
    </source>
</evidence>
<dbReference type="InterPro" id="IPR011992">
    <property type="entry name" value="EF-hand-dom_pair"/>
</dbReference>
<keyword evidence="7" id="KW-1185">Reference proteome</keyword>
<dbReference type="GO" id="GO:0044548">
    <property type="term" value="F:S100 protein binding"/>
    <property type="evidence" value="ECO:0007669"/>
    <property type="project" value="TreeGrafter"/>
</dbReference>
<keyword evidence="2" id="KW-0479">Metal-binding</keyword>
<reference evidence="6" key="2">
    <citation type="submission" date="2025-08" db="UniProtKB">
        <authorList>
            <consortium name="Ensembl"/>
        </authorList>
    </citation>
    <scope>IDENTIFICATION</scope>
</reference>
<dbReference type="PANTHER" id="PTHR11639">
    <property type="entry name" value="S100 CALCIUM-BINDING PROTEIN"/>
    <property type="match status" value="1"/>
</dbReference>
<dbReference type="GO" id="GO:0005509">
    <property type="term" value="F:calcium ion binding"/>
    <property type="evidence" value="ECO:0007669"/>
    <property type="project" value="InterPro"/>
</dbReference>
<dbReference type="Gene3D" id="1.10.238.10">
    <property type="entry name" value="EF-hand"/>
    <property type="match status" value="1"/>
</dbReference>
<reference evidence="6" key="3">
    <citation type="submission" date="2025-09" db="UniProtKB">
        <authorList>
            <consortium name="Ensembl"/>
        </authorList>
    </citation>
    <scope>IDENTIFICATION</scope>
</reference>
<dbReference type="PROSITE" id="PS50222">
    <property type="entry name" value="EF_HAND_2"/>
    <property type="match status" value="1"/>
</dbReference>
<organism evidence="6 7">
    <name type="scientific">Equus asinus</name>
    <name type="common">Donkey</name>
    <name type="synonym">Equus africanus asinus</name>
    <dbReference type="NCBI Taxonomy" id="9793"/>
    <lineage>
        <taxon>Eukaryota</taxon>
        <taxon>Metazoa</taxon>
        <taxon>Chordata</taxon>
        <taxon>Craniata</taxon>
        <taxon>Vertebrata</taxon>
        <taxon>Euteleostomi</taxon>
        <taxon>Mammalia</taxon>
        <taxon>Eutheria</taxon>
        <taxon>Laurasiatheria</taxon>
        <taxon>Perissodactyla</taxon>
        <taxon>Equidae</taxon>
        <taxon>Equus</taxon>
    </lineage>
</organism>
<feature type="compositionally biased region" description="Low complexity" evidence="4">
    <location>
        <begin position="42"/>
        <end position="58"/>
    </location>
</feature>
<gene>
    <name evidence="6" type="primary">S100A11</name>
</gene>
<dbReference type="InterPro" id="IPR018247">
    <property type="entry name" value="EF_Hand_1_Ca_BS"/>
</dbReference>
<dbReference type="PANTHER" id="PTHR11639:SF60">
    <property type="entry name" value="PROTEIN S100-A11"/>
    <property type="match status" value="1"/>
</dbReference>
<evidence type="ECO:0000256" key="2">
    <source>
        <dbReference type="ARBA" id="ARBA00022723"/>
    </source>
</evidence>
<feature type="region of interest" description="Disordered" evidence="4">
    <location>
        <begin position="1"/>
        <end position="64"/>
    </location>
</feature>
<dbReference type="GO" id="GO:0005737">
    <property type="term" value="C:cytoplasm"/>
    <property type="evidence" value="ECO:0007669"/>
    <property type="project" value="TreeGrafter"/>
</dbReference>
<feature type="compositionally biased region" description="Gly residues" evidence="4">
    <location>
        <begin position="18"/>
        <end position="41"/>
    </location>
</feature>
<dbReference type="Pfam" id="PF01023">
    <property type="entry name" value="S_100"/>
    <property type="match status" value="1"/>
</dbReference>
<dbReference type="PROSITE" id="PS00303">
    <property type="entry name" value="S100_CABP"/>
    <property type="match status" value="1"/>
</dbReference>
<dbReference type="GO" id="GO:0005615">
    <property type="term" value="C:extracellular space"/>
    <property type="evidence" value="ECO:0007669"/>
    <property type="project" value="TreeGrafter"/>
</dbReference>
<evidence type="ECO:0000256" key="1">
    <source>
        <dbReference type="ARBA" id="ARBA00007323"/>
    </source>
</evidence>
<evidence type="ECO:0000259" key="5">
    <source>
        <dbReference type="PROSITE" id="PS50222"/>
    </source>
</evidence>
<reference evidence="6 7" key="1">
    <citation type="journal article" date="2020" name="Nat. Commun.">
        <title>Donkey genomes provide new insights into domestication and selection for coat color.</title>
        <authorList>
            <person name="Wang"/>
            <person name="C."/>
            <person name="Li"/>
            <person name="H."/>
            <person name="Guo"/>
            <person name="Y."/>
            <person name="Huang"/>
            <person name="J."/>
            <person name="Sun"/>
            <person name="Y."/>
            <person name="Min"/>
            <person name="J."/>
            <person name="Wang"/>
            <person name="J."/>
            <person name="Fang"/>
            <person name="X."/>
            <person name="Zhao"/>
            <person name="Z."/>
            <person name="Wang"/>
            <person name="S."/>
            <person name="Zhang"/>
            <person name="Y."/>
            <person name="Liu"/>
            <person name="Q."/>
            <person name="Jiang"/>
            <person name="Q."/>
            <person name="Wang"/>
            <person name="X."/>
            <person name="Guo"/>
            <person name="Y."/>
            <person name="Yang"/>
            <person name="C."/>
            <person name="Wang"/>
            <person name="Y."/>
            <person name="Tian"/>
            <person name="F."/>
            <person name="Zhuang"/>
            <person name="G."/>
            <person name="Fan"/>
            <person name="Y."/>
            <person name="Gao"/>
            <person name="Q."/>
            <person name="Li"/>
            <person name="Y."/>
            <person name="Ju"/>
            <person name="Z."/>
            <person name="Li"/>
            <person name="J."/>
            <person name="Li"/>
            <person name="R."/>
            <person name="Hou"/>
            <person name="M."/>
            <person name="Yang"/>
            <person name="G."/>
            <person name="Liu"/>
            <person name="G."/>
            <person name="Liu"/>
            <person name="W."/>
            <person name="Guo"/>
            <person name="J."/>
            <person name="Pan"/>
            <person name="S."/>
            <person name="Fan"/>
            <person name="G."/>
            <person name="Zhang"/>
            <person name="W."/>
            <person name="Zhang"/>
            <person name="R."/>
            <person name="Yu"/>
            <person name="J."/>
            <person name="Zhang"/>
            <person name="X."/>
            <person name="Yin"/>
            <person name="Q."/>
            <person name="Ji"/>
            <person name="C."/>
            <person name="Jin"/>
            <person name="Y."/>
            <person name="Yue"/>
            <person name="G."/>
            <person name="Liu"/>
            <person name="M."/>
            <person name="Xu"/>
            <person name="J."/>
            <person name="Liu"/>
            <person name="S."/>
            <person name="Jordana"/>
            <person name="J."/>
            <person name="Noce"/>
            <person name="A."/>
            <person name="Amills"/>
            <person name="M."/>
            <person name="Wu"/>
            <person name="D.D."/>
            <person name="Li"/>
            <person name="S."/>
            <person name="Zhou"/>
            <person name="X. and Zhong"/>
            <person name="J."/>
        </authorList>
    </citation>
    <scope>NUCLEOTIDE SEQUENCE [LARGE SCALE GENOMIC DNA]</scope>
</reference>